<dbReference type="PANTHER" id="PTHR46825:SF8">
    <property type="entry name" value="BETA-LACTAMASE-RELATED"/>
    <property type="match status" value="1"/>
</dbReference>
<accession>A0A5B1BPE5</accession>
<name>A0A5B1BPE5_MYCSI</name>
<dbReference type="PANTHER" id="PTHR46825">
    <property type="entry name" value="D-ALANYL-D-ALANINE-CARBOXYPEPTIDASE/ENDOPEPTIDASE AMPH"/>
    <property type="match status" value="1"/>
</dbReference>
<comment type="caution">
    <text evidence="3">The sequence shown here is derived from an EMBL/GenBank/DDBJ whole genome shotgun (WGS) entry which is preliminary data.</text>
</comment>
<dbReference type="PROSITE" id="PS51257">
    <property type="entry name" value="PROKAR_LIPOPROTEIN"/>
    <property type="match status" value="1"/>
</dbReference>
<feature type="region of interest" description="Disordered" evidence="1">
    <location>
        <begin position="28"/>
        <end position="47"/>
    </location>
</feature>
<dbReference type="AlphaFoldDB" id="A0A5B1BPE5"/>
<dbReference type="OrthoDB" id="3171327at2"/>
<protein>
    <submittedName>
        <fullName evidence="3">Beta-lactamase family protein</fullName>
    </submittedName>
</protein>
<proteinExistence type="predicted"/>
<feature type="domain" description="Beta-lactamase-related" evidence="2">
    <location>
        <begin position="85"/>
        <end position="392"/>
    </location>
</feature>
<evidence type="ECO:0000259" key="2">
    <source>
        <dbReference type="Pfam" id="PF00144"/>
    </source>
</evidence>
<organism evidence="3 4">
    <name type="scientific">Mycobacterium simiae</name>
    <name type="common">Mycobacterium habana</name>
    <dbReference type="NCBI Taxonomy" id="1784"/>
    <lineage>
        <taxon>Bacteria</taxon>
        <taxon>Bacillati</taxon>
        <taxon>Actinomycetota</taxon>
        <taxon>Actinomycetes</taxon>
        <taxon>Mycobacteriales</taxon>
        <taxon>Mycobacteriaceae</taxon>
        <taxon>Mycobacterium</taxon>
        <taxon>Mycobacterium simiae complex</taxon>
    </lineage>
</organism>
<evidence type="ECO:0000256" key="1">
    <source>
        <dbReference type="SAM" id="MobiDB-lite"/>
    </source>
</evidence>
<dbReference type="SUPFAM" id="SSF56601">
    <property type="entry name" value="beta-lactamase/transpeptidase-like"/>
    <property type="match status" value="1"/>
</dbReference>
<gene>
    <name evidence="3" type="ORF">F0Q45_13760</name>
</gene>
<dbReference type="InterPro" id="IPR012338">
    <property type="entry name" value="Beta-lactam/transpept-like"/>
</dbReference>
<dbReference type="InterPro" id="IPR050491">
    <property type="entry name" value="AmpC-like"/>
</dbReference>
<reference evidence="3 4" key="1">
    <citation type="submission" date="2019-09" db="EMBL/GenBank/DDBJ databases">
        <title>Report of infection by Mycobacterium simiae a patient suffering from pulmonary tuberculosis.</title>
        <authorList>
            <person name="Mohanty P.S."/>
            <person name="Bansal A.K."/>
            <person name="Singh H."/>
            <person name="Sharma S."/>
            <person name="Patil S.A."/>
            <person name="Upadhaya P."/>
            <person name="Singh P.K."/>
            <person name="Kumar D."/>
            <person name="Kumar S."/>
            <person name="Singh R.K."/>
            <person name="Chaudhary B."/>
        </authorList>
    </citation>
    <scope>NUCLEOTIDE SEQUENCE [LARGE SCALE GENOMIC DNA]</scope>
    <source>
        <strain evidence="3 4">JAL-560-SIM</strain>
    </source>
</reference>
<keyword evidence="4" id="KW-1185">Reference proteome</keyword>
<evidence type="ECO:0000313" key="4">
    <source>
        <dbReference type="Proteomes" id="UP000324701"/>
    </source>
</evidence>
<dbReference type="InterPro" id="IPR001466">
    <property type="entry name" value="Beta-lactam-related"/>
</dbReference>
<dbReference type="Pfam" id="PF00144">
    <property type="entry name" value="Beta-lactamase"/>
    <property type="match status" value="1"/>
</dbReference>
<evidence type="ECO:0000313" key="3">
    <source>
        <dbReference type="EMBL" id="KAA1249685.1"/>
    </source>
</evidence>
<dbReference type="EMBL" id="VTZN01000078">
    <property type="protein sequence ID" value="KAA1249685.1"/>
    <property type="molecule type" value="Genomic_DNA"/>
</dbReference>
<dbReference type="Gene3D" id="3.40.710.10">
    <property type="entry name" value="DD-peptidase/beta-lactamase superfamily"/>
    <property type="match status" value="1"/>
</dbReference>
<sequence>MGACSRREFGRLAADVGIAGLSGALTGCGQPSSPRRADSAVPTTTAPVTRGRPIRLTQSDLDRIIGDHANTLLDRLRAKSPGRNYGVAVAFAYPHQQFKPYYLYGTVTDQTPPTERTMFSIGSVTKTFTAALFANGVSLRPDCFDWEGGLQRYLSSDLSTTMQQITPRMLAQHTSGLPRDSTGRQDGVGLFLESPSAPPPSLLATWRTHDSPPPGRCWLYSNLGFVTLGFVAVSAYGRAGAGDSYAGLLRDQITGPLNMPDTVTVVGANAPLAPAYPNGRAVSSGAASDVKSSAADMHTWLLAHLGAGSGPSALMKGLASTTQPSPLSVRVCGEANHGPTRMGLAWQVENGPPRIIWKDGLTSAGGCSCWIGITPAGPNQEPLGIAVLVNGFWNRDKPAVVADSHGPAILKEISATI</sequence>
<dbReference type="Proteomes" id="UP000324701">
    <property type="component" value="Unassembled WGS sequence"/>
</dbReference>